<gene>
    <name evidence="4" type="ORF">IMG5_155840</name>
</gene>
<accession>G0QZD1</accession>
<dbReference type="AlphaFoldDB" id="G0QZD1"/>
<dbReference type="GO" id="GO:0043456">
    <property type="term" value="P:regulation of pentose-phosphate shunt"/>
    <property type="evidence" value="ECO:0007669"/>
    <property type="project" value="TreeGrafter"/>
</dbReference>
<feature type="active site" description="Proton donor/acceptor" evidence="2">
    <location>
        <position position="103"/>
    </location>
</feature>
<evidence type="ECO:0000256" key="3">
    <source>
        <dbReference type="PIRSR" id="PIRSR613078-2"/>
    </source>
</evidence>
<dbReference type="SMART" id="SM00855">
    <property type="entry name" value="PGAM"/>
    <property type="match status" value="1"/>
</dbReference>
<dbReference type="PROSITE" id="PS00175">
    <property type="entry name" value="PG_MUTASE"/>
    <property type="match status" value="1"/>
</dbReference>
<dbReference type="PANTHER" id="PTHR46517:SF1">
    <property type="entry name" value="FRUCTOSE-2,6-BISPHOSPHATASE TIGAR"/>
    <property type="match status" value="1"/>
</dbReference>
<feature type="binding site" evidence="3">
    <location>
        <position position="78"/>
    </location>
    <ligand>
        <name>substrate</name>
    </ligand>
</feature>
<dbReference type="PANTHER" id="PTHR46517">
    <property type="entry name" value="FRUCTOSE-2,6-BISPHOSPHATASE TIGAR"/>
    <property type="match status" value="1"/>
</dbReference>
<dbReference type="Pfam" id="PF00300">
    <property type="entry name" value="His_Phos_1"/>
    <property type="match status" value="1"/>
</dbReference>
<dbReference type="GO" id="GO:0045820">
    <property type="term" value="P:negative regulation of glycolytic process"/>
    <property type="evidence" value="ECO:0007669"/>
    <property type="project" value="TreeGrafter"/>
</dbReference>
<sequence>MQFKILEQNIKQFVQLKNSKNILLVRHGQTLGNYSGTLTGWTDTKLTLKGRQQSHQLFQSFHSNISNFTSINSSDLSRAIDTCQIALGFFDKKNITQDKLLRELNFGKEEGIHFDSLSEQRKQLVNNIDFKAIEGESWHDARKRAIQFFQKLPLGNHLVFTHGGLMCSLTWYIGIQDAYPNCSAIAIELDNENSEPKKIIFDWKFPKIEEDL</sequence>
<dbReference type="InterPro" id="IPR001345">
    <property type="entry name" value="PG/BPGM_mutase_AS"/>
</dbReference>
<organism evidence="4 5">
    <name type="scientific">Ichthyophthirius multifiliis</name>
    <name type="common">White spot disease agent</name>
    <name type="synonym">Ich</name>
    <dbReference type="NCBI Taxonomy" id="5932"/>
    <lineage>
        <taxon>Eukaryota</taxon>
        <taxon>Sar</taxon>
        <taxon>Alveolata</taxon>
        <taxon>Ciliophora</taxon>
        <taxon>Intramacronucleata</taxon>
        <taxon>Oligohymenophorea</taxon>
        <taxon>Hymenostomatida</taxon>
        <taxon>Ophryoglenina</taxon>
        <taxon>Ichthyophthirius</taxon>
    </lineage>
</organism>
<dbReference type="SUPFAM" id="SSF53254">
    <property type="entry name" value="Phosphoglycerate mutase-like"/>
    <property type="match status" value="1"/>
</dbReference>
<dbReference type="InParanoid" id="G0QZD1"/>
<feature type="active site" description="Tele-phosphohistidine intermediate" evidence="2">
    <location>
        <position position="27"/>
    </location>
</feature>
<name>G0QZD1_ICHMU</name>
<evidence type="ECO:0000256" key="1">
    <source>
        <dbReference type="ARBA" id="ARBA00022801"/>
    </source>
</evidence>
<feature type="binding site" evidence="3">
    <location>
        <begin position="39"/>
        <end position="40"/>
    </location>
    <ligand>
        <name>substrate</name>
    </ligand>
</feature>
<dbReference type="InterPro" id="IPR029033">
    <property type="entry name" value="His_PPase_superfam"/>
</dbReference>
<dbReference type="RefSeq" id="XP_004030670.1">
    <property type="nucleotide sequence ID" value="XM_004030622.1"/>
</dbReference>
<dbReference type="eggNOG" id="ENOG502SDVE">
    <property type="taxonomic scope" value="Eukaryota"/>
</dbReference>
<evidence type="ECO:0000256" key="2">
    <source>
        <dbReference type="PIRSR" id="PIRSR613078-1"/>
    </source>
</evidence>
<dbReference type="GeneID" id="14905535"/>
<evidence type="ECO:0000313" key="4">
    <source>
        <dbReference type="EMBL" id="EGR29434.1"/>
    </source>
</evidence>
<dbReference type="InterPro" id="IPR051695">
    <property type="entry name" value="Phosphoglycerate_Mutase"/>
</dbReference>
<dbReference type="Proteomes" id="UP000008983">
    <property type="component" value="Unassembled WGS sequence"/>
</dbReference>
<dbReference type="STRING" id="857967.G0QZD1"/>
<dbReference type="GO" id="GO:0004331">
    <property type="term" value="F:fructose-2,6-bisphosphate 2-phosphatase activity"/>
    <property type="evidence" value="ECO:0007669"/>
    <property type="project" value="TreeGrafter"/>
</dbReference>
<evidence type="ECO:0008006" key="6">
    <source>
        <dbReference type="Google" id="ProtNLM"/>
    </source>
</evidence>
<proteinExistence type="predicted"/>
<protein>
    <recommendedName>
        <fullName evidence="6">Phosphoglycerate mutase family protein</fullName>
    </recommendedName>
</protein>
<dbReference type="OMA" id="FQYQAPG"/>
<feature type="binding site" evidence="3">
    <location>
        <begin position="26"/>
        <end position="33"/>
    </location>
    <ligand>
        <name>substrate</name>
    </ligand>
</feature>
<keyword evidence="5" id="KW-1185">Reference proteome</keyword>
<evidence type="ECO:0000313" key="5">
    <source>
        <dbReference type="Proteomes" id="UP000008983"/>
    </source>
</evidence>
<keyword evidence="1" id="KW-0378">Hydrolase</keyword>
<dbReference type="GO" id="GO:0005829">
    <property type="term" value="C:cytosol"/>
    <property type="evidence" value="ECO:0007669"/>
    <property type="project" value="TreeGrafter"/>
</dbReference>
<reference evidence="4 5" key="1">
    <citation type="submission" date="2011-07" db="EMBL/GenBank/DDBJ databases">
        <authorList>
            <person name="Coyne R."/>
            <person name="Brami D."/>
            <person name="Johnson J."/>
            <person name="Hostetler J."/>
            <person name="Hannick L."/>
            <person name="Clark T."/>
            <person name="Cassidy-Hanley D."/>
            <person name="Inman J."/>
        </authorList>
    </citation>
    <scope>NUCLEOTIDE SEQUENCE [LARGE SCALE GENOMIC DNA]</scope>
    <source>
        <strain evidence="4 5">G5</strain>
    </source>
</reference>
<dbReference type="OrthoDB" id="354304at2759"/>
<dbReference type="EMBL" id="GL984144">
    <property type="protein sequence ID" value="EGR29434.1"/>
    <property type="molecule type" value="Genomic_DNA"/>
</dbReference>
<dbReference type="CDD" id="cd07067">
    <property type="entry name" value="HP_PGM_like"/>
    <property type="match status" value="1"/>
</dbReference>
<dbReference type="Gene3D" id="3.40.50.1240">
    <property type="entry name" value="Phosphoglycerate mutase-like"/>
    <property type="match status" value="1"/>
</dbReference>
<dbReference type="InterPro" id="IPR013078">
    <property type="entry name" value="His_Pase_superF_clade-1"/>
</dbReference>